<dbReference type="EMBL" id="MDYQ01000005">
    <property type="protein sequence ID" value="PRP89155.1"/>
    <property type="molecule type" value="Genomic_DNA"/>
</dbReference>
<accession>A0A2P6NYX6</accession>
<dbReference type="Proteomes" id="UP000241769">
    <property type="component" value="Unassembled WGS sequence"/>
</dbReference>
<name>A0A2P6NYX6_9EUKA</name>
<protein>
    <submittedName>
        <fullName evidence="2">Uncharacterized protein</fullName>
    </submittedName>
</protein>
<sequence length="165" mass="18650">MKVEELNGAPAVDSCGSRRLKEDDGTGWMSNKEELEEILSQQIKSNNNGTASIETHFNRSSGERLSIERERTRNQADAVHVPVHLWESETIWAHSMQQSTIPHEDHLFFVGRDLPLLQGLVLRDHRRDTNVLVTLEIDPPPPAHLHVHLAVETSPPSVFELVVDE</sequence>
<proteinExistence type="predicted"/>
<reference evidence="2 3" key="1">
    <citation type="journal article" date="2018" name="Genome Biol. Evol.">
        <title>Multiple Roots of Fruiting Body Formation in Amoebozoa.</title>
        <authorList>
            <person name="Hillmann F."/>
            <person name="Forbes G."/>
            <person name="Novohradska S."/>
            <person name="Ferling I."/>
            <person name="Riege K."/>
            <person name="Groth M."/>
            <person name="Westermann M."/>
            <person name="Marz M."/>
            <person name="Spaller T."/>
            <person name="Winckler T."/>
            <person name="Schaap P."/>
            <person name="Glockner G."/>
        </authorList>
    </citation>
    <scope>NUCLEOTIDE SEQUENCE [LARGE SCALE GENOMIC DNA]</scope>
    <source>
        <strain evidence="2 3">Jena</strain>
    </source>
</reference>
<comment type="caution">
    <text evidence="2">The sequence shown here is derived from an EMBL/GenBank/DDBJ whole genome shotgun (WGS) entry which is preliminary data.</text>
</comment>
<feature type="region of interest" description="Disordered" evidence="1">
    <location>
        <begin position="1"/>
        <end position="29"/>
    </location>
</feature>
<dbReference type="AlphaFoldDB" id="A0A2P6NYX6"/>
<evidence type="ECO:0000256" key="1">
    <source>
        <dbReference type="SAM" id="MobiDB-lite"/>
    </source>
</evidence>
<dbReference type="InParanoid" id="A0A2P6NYX6"/>
<keyword evidence="3" id="KW-1185">Reference proteome</keyword>
<evidence type="ECO:0000313" key="2">
    <source>
        <dbReference type="EMBL" id="PRP89155.1"/>
    </source>
</evidence>
<evidence type="ECO:0000313" key="3">
    <source>
        <dbReference type="Proteomes" id="UP000241769"/>
    </source>
</evidence>
<gene>
    <name evidence="2" type="ORF">PROFUN_01875</name>
</gene>
<organism evidence="2 3">
    <name type="scientific">Planoprotostelium fungivorum</name>
    <dbReference type="NCBI Taxonomy" id="1890364"/>
    <lineage>
        <taxon>Eukaryota</taxon>
        <taxon>Amoebozoa</taxon>
        <taxon>Evosea</taxon>
        <taxon>Variosea</taxon>
        <taxon>Cavosteliida</taxon>
        <taxon>Cavosteliaceae</taxon>
        <taxon>Planoprotostelium</taxon>
    </lineage>
</organism>